<dbReference type="AlphaFoldDB" id="A0AAV5E1X9"/>
<feature type="region of interest" description="Disordered" evidence="1">
    <location>
        <begin position="128"/>
        <end position="209"/>
    </location>
</feature>
<protein>
    <recommendedName>
        <fullName evidence="4">Retrotransposon Copia-like N-terminal domain-containing protein</fullName>
    </recommendedName>
</protein>
<feature type="compositionally biased region" description="Basic and acidic residues" evidence="1">
    <location>
        <begin position="66"/>
        <end position="95"/>
    </location>
</feature>
<name>A0AAV5E1X9_ELECO</name>
<accession>A0AAV5E1X9</accession>
<dbReference type="Proteomes" id="UP001054889">
    <property type="component" value="Unassembled WGS sequence"/>
</dbReference>
<organism evidence="2 3">
    <name type="scientific">Eleusine coracana subsp. coracana</name>
    <dbReference type="NCBI Taxonomy" id="191504"/>
    <lineage>
        <taxon>Eukaryota</taxon>
        <taxon>Viridiplantae</taxon>
        <taxon>Streptophyta</taxon>
        <taxon>Embryophyta</taxon>
        <taxon>Tracheophyta</taxon>
        <taxon>Spermatophyta</taxon>
        <taxon>Magnoliopsida</taxon>
        <taxon>Liliopsida</taxon>
        <taxon>Poales</taxon>
        <taxon>Poaceae</taxon>
        <taxon>PACMAD clade</taxon>
        <taxon>Chloridoideae</taxon>
        <taxon>Cynodonteae</taxon>
        <taxon>Eleusininae</taxon>
        <taxon>Eleusine</taxon>
    </lineage>
</organism>
<dbReference type="EMBL" id="BQKI01000072">
    <property type="protein sequence ID" value="GJN16493.1"/>
    <property type="molecule type" value="Genomic_DNA"/>
</dbReference>
<evidence type="ECO:0000256" key="1">
    <source>
        <dbReference type="SAM" id="MobiDB-lite"/>
    </source>
</evidence>
<feature type="region of interest" description="Disordered" evidence="1">
    <location>
        <begin position="1"/>
        <end position="27"/>
    </location>
</feature>
<reference evidence="2" key="1">
    <citation type="journal article" date="2018" name="DNA Res.">
        <title>Multiple hybrid de novo genome assembly of finger millet, an orphan allotetraploid crop.</title>
        <authorList>
            <person name="Hatakeyama M."/>
            <person name="Aluri S."/>
            <person name="Balachadran M.T."/>
            <person name="Sivarajan S.R."/>
            <person name="Patrignani A."/>
            <person name="Gruter S."/>
            <person name="Poveda L."/>
            <person name="Shimizu-Inatsugi R."/>
            <person name="Baeten J."/>
            <person name="Francoijs K.J."/>
            <person name="Nataraja K.N."/>
            <person name="Reddy Y.A.N."/>
            <person name="Phadnis S."/>
            <person name="Ravikumar R.L."/>
            <person name="Schlapbach R."/>
            <person name="Sreeman S.M."/>
            <person name="Shimizu K.K."/>
        </authorList>
    </citation>
    <scope>NUCLEOTIDE SEQUENCE</scope>
</reference>
<reference evidence="2" key="2">
    <citation type="submission" date="2021-12" db="EMBL/GenBank/DDBJ databases">
        <title>Resequencing data analysis of finger millet.</title>
        <authorList>
            <person name="Hatakeyama M."/>
            <person name="Aluri S."/>
            <person name="Balachadran M.T."/>
            <person name="Sivarajan S.R."/>
            <person name="Poveda L."/>
            <person name="Shimizu-Inatsugi R."/>
            <person name="Schlapbach R."/>
            <person name="Sreeman S.M."/>
            <person name="Shimizu K.K."/>
        </authorList>
    </citation>
    <scope>NUCLEOTIDE SEQUENCE</scope>
</reference>
<comment type="caution">
    <text evidence="2">The sequence shown here is derived from an EMBL/GenBank/DDBJ whole genome shotgun (WGS) entry which is preliminary data.</text>
</comment>
<evidence type="ECO:0000313" key="3">
    <source>
        <dbReference type="Proteomes" id="UP001054889"/>
    </source>
</evidence>
<feature type="region of interest" description="Disordered" evidence="1">
    <location>
        <begin position="43"/>
        <end position="95"/>
    </location>
</feature>
<evidence type="ECO:0008006" key="4">
    <source>
        <dbReference type="Google" id="ProtNLM"/>
    </source>
</evidence>
<sequence length="308" mass="33183">MKRSSATCRRGAGSACPPNYPHADRAERGGWLARCLDGAERGERGWVRGRRRGESSLPSRHWILGGEREPLSDPEKGDVEGAGSERGRDGSRRIWPEEVAPAPQGCRHEDACCRIPPGGGGGGWWRTGEEGRAGEEAEGAATGGAREEARVGRWRTGEEGRGGRRRVGEEGRAGRRRGAVAAGTTGEEGRGGRRGAKISPTLVMSPTLPNTISTTSGAITSSMTSLPITSLGHAITVRLTRENFFLWKAQVLPVLRAQQLFGYVYGSICAPSQFIIEGSGFDARQVPNPEYLRWYTHDQIVLSALSPL</sequence>
<gene>
    <name evidence="2" type="primary">gb03491</name>
    <name evidence="2" type="ORF">PR202_gb03491</name>
</gene>
<evidence type="ECO:0000313" key="2">
    <source>
        <dbReference type="EMBL" id="GJN16493.1"/>
    </source>
</evidence>
<keyword evidence="3" id="KW-1185">Reference proteome</keyword>
<proteinExistence type="predicted"/>
<feature type="compositionally biased region" description="Basic and acidic residues" evidence="1">
    <location>
        <begin position="145"/>
        <end position="173"/>
    </location>
</feature>